<name>A0A5P1EY57_ASPOF</name>
<accession>A0A5P1EY57</accession>
<organism evidence="2 3">
    <name type="scientific">Asparagus officinalis</name>
    <name type="common">Garden asparagus</name>
    <dbReference type="NCBI Taxonomy" id="4686"/>
    <lineage>
        <taxon>Eukaryota</taxon>
        <taxon>Viridiplantae</taxon>
        <taxon>Streptophyta</taxon>
        <taxon>Embryophyta</taxon>
        <taxon>Tracheophyta</taxon>
        <taxon>Spermatophyta</taxon>
        <taxon>Magnoliopsida</taxon>
        <taxon>Liliopsida</taxon>
        <taxon>Asparagales</taxon>
        <taxon>Asparagaceae</taxon>
        <taxon>Asparagoideae</taxon>
        <taxon>Asparagus</taxon>
    </lineage>
</organism>
<dbReference type="OrthoDB" id="29013at2759"/>
<dbReference type="SUPFAM" id="SSF48452">
    <property type="entry name" value="TPR-like"/>
    <property type="match status" value="3"/>
</dbReference>
<keyword evidence="1" id="KW-0802">TPR repeat</keyword>
<evidence type="ECO:0000256" key="1">
    <source>
        <dbReference type="PROSITE-ProRule" id="PRU00339"/>
    </source>
</evidence>
<dbReference type="InterPro" id="IPR011990">
    <property type="entry name" value="TPR-like_helical_dom_sf"/>
</dbReference>
<dbReference type="PANTHER" id="PTHR44102">
    <property type="entry name" value="PROTEIN NPG1"/>
    <property type="match status" value="1"/>
</dbReference>
<dbReference type="OMA" id="ALKAYWN"/>
<reference evidence="3" key="1">
    <citation type="journal article" date="2017" name="Nat. Commun.">
        <title>The asparagus genome sheds light on the origin and evolution of a young Y chromosome.</title>
        <authorList>
            <person name="Harkess A."/>
            <person name="Zhou J."/>
            <person name="Xu C."/>
            <person name="Bowers J.E."/>
            <person name="Van der Hulst R."/>
            <person name="Ayyampalayam S."/>
            <person name="Mercati F."/>
            <person name="Riccardi P."/>
            <person name="McKain M.R."/>
            <person name="Kakrana A."/>
            <person name="Tang H."/>
            <person name="Ray J."/>
            <person name="Groenendijk J."/>
            <person name="Arikit S."/>
            <person name="Mathioni S.M."/>
            <person name="Nakano M."/>
            <person name="Shan H."/>
            <person name="Telgmann-Rauber A."/>
            <person name="Kanno A."/>
            <person name="Yue Z."/>
            <person name="Chen H."/>
            <person name="Li W."/>
            <person name="Chen Y."/>
            <person name="Xu X."/>
            <person name="Zhang Y."/>
            <person name="Luo S."/>
            <person name="Chen H."/>
            <person name="Gao J."/>
            <person name="Mao Z."/>
            <person name="Pires J.C."/>
            <person name="Luo M."/>
            <person name="Kudrna D."/>
            <person name="Wing R.A."/>
            <person name="Meyers B.C."/>
            <person name="Yi K."/>
            <person name="Kong H."/>
            <person name="Lavrijsen P."/>
            <person name="Sunseri F."/>
            <person name="Falavigna A."/>
            <person name="Ye Y."/>
            <person name="Leebens-Mack J.H."/>
            <person name="Chen G."/>
        </authorList>
    </citation>
    <scope>NUCLEOTIDE SEQUENCE [LARGE SCALE GENOMIC DNA]</scope>
    <source>
        <strain evidence="3">cv. DH0086</strain>
    </source>
</reference>
<protein>
    <submittedName>
        <fullName evidence="2">Uncharacterized protein</fullName>
    </submittedName>
</protein>
<proteinExistence type="predicted"/>
<dbReference type="Pfam" id="PF13181">
    <property type="entry name" value="TPR_8"/>
    <property type="match status" value="1"/>
</dbReference>
<dbReference type="Proteomes" id="UP000243459">
    <property type="component" value="Chromosome 4"/>
</dbReference>
<dbReference type="PANTHER" id="PTHR44102:SF1">
    <property type="entry name" value="OS10G0471400 PROTEIN"/>
    <property type="match status" value="1"/>
</dbReference>
<dbReference type="InterPro" id="IPR043376">
    <property type="entry name" value="NPG1-like"/>
</dbReference>
<dbReference type="Gene3D" id="1.25.40.10">
    <property type="entry name" value="Tetratricopeptide repeat domain"/>
    <property type="match status" value="3"/>
</dbReference>
<gene>
    <name evidence="2" type="ORF">A4U43_C04F1600</name>
</gene>
<keyword evidence="3" id="KW-1185">Reference proteome</keyword>
<evidence type="ECO:0000313" key="3">
    <source>
        <dbReference type="Proteomes" id="UP000243459"/>
    </source>
</evidence>
<dbReference type="AlphaFoldDB" id="A0A5P1EY57"/>
<dbReference type="Gramene" id="ONK70794">
    <property type="protein sequence ID" value="ONK70794"/>
    <property type="gene ID" value="A4U43_C04F1600"/>
</dbReference>
<feature type="repeat" description="TPR" evidence="1">
    <location>
        <begin position="609"/>
        <end position="642"/>
    </location>
</feature>
<dbReference type="PROSITE" id="PS50005">
    <property type="entry name" value="TPR"/>
    <property type="match status" value="1"/>
</dbReference>
<evidence type="ECO:0000313" key="2">
    <source>
        <dbReference type="EMBL" id="ONK70794.1"/>
    </source>
</evidence>
<dbReference type="InterPro" id="IPR019734">
    <property type="entry name" value="TPR_rpt"/>
</dbReference>
<sequence>MNKRWMKGCGFDRSSPKEETMQCGERMVPSSDSLADKDCSIGGGSSQNCGGEQKIDMSNIEEAEYSLREGGCLNHEEARALLGRLEYQRGNLEAALRVFDGIDISAVAPKIKISISKKAARRKSHSHWDSPPMSIHAVSLLFEAMFLKSIALHDLGRFKEAAQSCSTILDIVESALPEGLPERFDINCKLQEILCKAAEFLPELWKMAGFYQEAILAYRRALLNNWNLEAETIAKMQKEFAIFLLYSGCDACPPNLRSQMNGSFTPRNNVEEAILLLMILLRKFALKRIKWDPSIIDHLTFALSISGQLRALASQVEELLPGVMERKEHYYTLALCYLGDGDDLTALNLLKKILSASEDPNCLKALLLAAKVCGEYDAFAEEGVSFSRRALSNLHGVCGQMESVANCLLGISLSSESRISVSDLEKDSRQREALEVLEKAEEVMQGKDSKTIYNLSLENAEQRKLEAALRYAKRFLKMEAQSSIKGWILLARILSAQKKFIDAETIVNAALDETVKWNQGELLRTKAKIQIAQGKLKNAIETYKDLLAVLQLKRKSSNIGIKSSKEEKEERSLEIGTWYDLANVYISTLQWKDAEDCITKLKAVCPYVASAWHATGKLHEAKGLHKEALRAYYKALDLDSTHVPSLVSAATILRQIGSHPLAVVRSFLTEAIRLDRTNHIAWFKLGELYNSEGASPVEAAECFQAAVLLEESAPVEPFR</sequence>
<dbReference type="EMBL" id="CM007384">
    <property type="protein sequence ID" value="ONK70794.1"/>
    <property type="molecule type" value="Genomic_DNA"/>
</dbReference>
<dbReference type="SMART" id="SM00028">
    <property type="entry name" value="TPR"/>
    <property type="match status" value="8"/>
</dbReference>